<dbReference type="GO" id="GO:0008800">
    <property type="term" value="F:beta-lactamase activity"/>
    <property type="evidence" value="ECO:0007669"/>
    <property type="project" value="UniProtKB-EC"/>
</dbReference>
<evidence type="ECO:0000256" key="8">
    <source>
        <dbReference type="ARBA" id="ARBA00022729"/>
    </source>
</evidence>
<evidence type="ECO:0000256" key="1">
    <source>
        <dbReference type="ARBA" id="ARBA00001526"/>
    </source>
</evidence>
<keyword evidence="11" id="KW-0862">Zinc</keyword>
<protein>
    <recommendedName>
        <fullName evidence="6">beta-lactamase</fullName>
        <ecNumber evidence="6">3.5.2.6</ecNumber>
    </recommendedName>
</protein>
<evidence type="ECO:0000256" key="12">
    <source>
        <dbReference type="ARBA" id="ARBA00023251"/>
    </source>
</evidence>
<feature type="domain" description="Metallo-beta-lactamase" evidence="13">
    <location>
        <begin position="58"/>
        <end position="227"/>
    </location>
</feature>
<evidence type="ECO:0000256" key="9">
    <source>
        <dbReference type="ARBA" id="ARBA00022764"/>
    </source>
</evidence>
<keyword evidence="12" id="KW-0046">Antibiotic resistance</keyword>
<evidence type="ECO:0000256" key="11">
    <source>
        <dbReference type="ARBA" id="ARBA00022833"/>
    </source>
</evidence>
<comment type="catalytic activity">
    <reaction evidence="1">
        <text>a beta-lactam + H2O = a substituted beta-amino acid</text>
        <dbReference type="Rhea" id="RHEA:20401"/>
        <dbReference type="ChEBI" id="CHEBI:15377"/>
        <dbReference type="ChEBI" id="CHEBI:35627"/>
        <dbReference type="ChEBI" id="CHEBI:140347"/>
        <dbReference type="EC" id="3.5.2.6"/>
    </reaction>
</comment>
<dbReference type="InterPro" id="IPR050855">
    <property type="entry name" value="NDM-1-like"/>
</dbReference>
<dbReference type="PANTHER" id="PTHR42951:SF4">
    <property type="entry name" value="ACYL-COENZYME A THIOESTERASE MBLAC2"/>
    <property type="match status" value="1"/>
</dbReference>
<evidence type="ECO:0000256" key="4">
    <source>
        <dbReference type="ARBA" id="ARBA00005250"/>
    </source>
</evidence>
<dbReference type="SUPFAM" id="SSF56281">
    <property type="entry name" value="Metallo-hydrolase/oxidoreductase"/>
    <property type="match status" value="1"/>
</dbReference>
<evidence type="ECO:0000313" key="15">
    <source>
        <dbReference type="Proteomes" id="UP001597369"/>
    </source>
</evidence>
<dbReference type="CDD" id="cd16302">
    <property type="entry name" value="CcrA-like_MBL-B1"/>
    <property type="match status" value="1"/>
</dbReference>
<dbReference type="InterPro" id="IPR001018">
    <property type="entry name" value="Beta-lactamase_class-B_CS"/>
</dbReference>
<dbReference type="EMBL" id="JBHUHV010000018">
    <property type="protein sequence ID" value="MFD2066253.1"/>
    <property type="molecule type" value="Genomic_DNA"/>
</dbReference>
<dbReference type="InterPro" id="IPR001279">
    <property type="entry name" value="Metallo-B-lactamas"/>
</dbReference>
<evidence type="ECO:0000256" key="5">
    <source>
        <dbReference type="ARBA" id="ARBA00011245"/>
    </source>
</evidence>
<keyword evidence="9" id="KW-0574">Periplasm</keyword>
<dbReference type="NCBIfam" id="NF012229">
    <property type="entry name" value="bla_class_B_core"/>
    <property type="match status" value="1"/>
</dbReference>
<gene>
    <name evidence="14" type="primary">bla</name>
    <name evidence="14" type="ORF">ACFSKU_05110</name>
</gene>
<dbReference type="NCBIfam" id="NF033088">
    <property type="entry name" value="bla_subclass_B1"/>
    <property type="match status" value="1"/>
</dbReference>
<evidence type="ECO:0000256" key="3">
    <source>
        <dbReference type="ARBA" id="ARBA00004418"/>
    </source>
</evidence>
<dbReference type="SMART" id="SM00849">
    <property type="entry name" value="Lactamase_B"/>
    <property type="match status" value="1"/>
</dbReference>
<dbReference type="InterPro" id="IPR058199">
    <property type="entry name" value="BlaB//VIM/IMP-1"/>
</dbReference>
<dbReference type="EC" id="3.5.2.6" evidence="6"/>
<sequence length="246" mass="27674">MKYSVLLIVSFLLFGLHPNNKKLTIKSYKSEALETRKIADHVYQHISFLDTENFGKVPCNGMIVFDNNEAVVFDTPPDDSTSRELINWVKNNLNCKIKAIIPTHFHEDCLGGLEEFHKNGIPSYANRLTVELAKLNNSTVPQNKFDKKLELKIGNKKVLAVFLGEGHTRDNVIGYFPDENVLFGGCLIKEKGAGKGNLQDANTIDWPMTIAKLKEEYPNLNIIIPGHGNLGGTELLDYTIKLFEQK</sequence>
<dbReference type="PANTHER" id="PTHR42951">
    <property type="entry name" value="METALLO-BETA-LACTAMASE DOMAIN-CONTAINING"/>
    <property type="match status" value="1"/>
</dbReference>
<comment type="similarity">
    <text evidence="4">Belongs to the metallo-beta-lactamase superfamily. Class-B beta-lactamase family.</text>
</comment>
<dbReference type="RefSeq" id="WP_229961182.1">
    <property type="nucleotide sequence ID" value="NZ_JAJJWI010000010.1"/>
</dbReference>
<organism evidence="14 15">
    <name type="scientific">Pontibacter silvestris</name>
    <dbReference type="NCBI Taxonomy" id="2305183"/>
    <lineage>
        <taxon>Bacteria</taxon>
        <taxon>Pseudomonadati</taxon>
        <taxon>Bacteroidota</taxon>
        <taxon>Cytophagia</taxon>
        <taxon>Cytophagales</taxon>
        <taxon>Hymenobacteraceae</taxon>
        <taxon>Pontibacter</taxon>
    </lineage>
</organism>
<dbReference type="Proteomes" id="UP001597369">
    <property type="component" value="Unassembled WGS sequence"/>
</dbReference>
<evidence type="ECO:0000256" key="2">
    <source>
        <dbReference type="ARBA" id="ARBA00001947"/>
    </source>
</evidence>
<keyword evidence="8" id="KW-0732">Signal</keyword>
<keyword evidence="7" id="KW-0479">Metal-binding</keyword>
<evidence type="ECO:0000313" key="14">
    <source>
        <dbReference type="EMBL" id="MFD2066253.1"/>
    </source>
</evidence>
<name>A0ABW4WVM6_9BACT</name>
<comment type="cofactor">
    <cofactor evidence="2">
        <name>Zn(2+)</name>
        <dbReference type="ChEBI" id="CHEBI:29105"/>
    </cofactor>
</comment>
<keyword evidence="10 14" id="KW-0378">Hydrolase</keyword>
<evidence type="ECO:0000259" key="13">
    <source>
        <dbReference type="SMART" id="SM00849"/>
    </source>
</evidence>
<dbReference type="Pfam" id="PF00753">
    <property type="entry name" value="Lactamase_B"/>
    <property type="match status" value="1"/>
</dbReference>
<dbReference type="Gene3D" id="3.60.15.10">
    <property type="entry name" value="Ribonuclease Z/Hydroxyacylglutathione hydrolase-like"/>
    <property type="match status" value="1"/>
</dbReference>
<reference evidence="15" key="1">
    <citation type="journal article" date="2019" name="Int. J. Syst. Evol. Microbiol.">
        <title>The Global Catalogue of Microorganisms (GCM) 10K type strain sequencing project: providing services to taxonomists for standard genome sequencing and annotation.</title>
        <authorList>
            <consortium name="The Broad Institute Genomics Platform"/>
            <consortium name="The Broad Institute Genome Sequencing Center for Infectious Disease"/>
            <person name="Wu L."/>
            <person name="Ma J."/>
        </authorList>
    </citation>
    <scope>NUCLEOTIDE SEQUENCE [LARGE SCALE GENOMIC DNA]</scope>
    <source>
        <strain evidence="15">JCM 16545</strain>
    </source>
</reference>
<comment type="caution">
    <text evidence="14">The sequence shown here is derived from an EMBL/GenBank/DDBJ whole genome shotgun (WGS) entry which is preliminary data.</text>
</comment>
<comment type="subcellular location">
    <subcellularLocation>
        <location evidence="3">Periplasm</location>
    </subcellularLocation>
</comment>
<evidence type="ECO:0000256" key="7">
    <source>
        <dbReference type="ARBA" id="ARBA00022723"/>
    </source>
</evidence>
<dbReference type="InterPro" id="IPR036866">
    <property type="entry name" value="RibonucZ/Hydroxyglut_hydro"/>
</dbReference>
<accession>A0ABW4WVM6</accession>
<evidence type="ECO:0000256" key="6">
    <source>
        <dbReference type="ARBA" id="ARBA00012865"/>
    </source>
</evidence>
<evidence type="ECO:0000256" key="10">
    <source>
        <dbReference type="ARBA" id="ARBA00022801"/>
    </source>
</evidence>
<keyword evidence="15" id="KW-1185">Reference proteome</keyword>
<proteinExistence type="inferred from homology"/>
<comment type="subunit">
    <text evidence="5">Monomer.</text>
</comment>
<dbReference type="PROSITE" id="PS00744">
    <property type="entry name" value="BETA_LACTAMASE_B_2"/>
    <property type="match status" value="1"/>
</dbReference>